<accession>A0AAV3YYM3</accession>
<dbReference type="GO" id="GO:0005634">
    <property type="term" value="C:nucleus"/>
    <property type="evidence" value="ECO:0007669"/>
    <property type="project" value="TreeGrafter"/>
</dbReference>
<dbReference type="CDD" id="cd02440">
    <property type="entry name" value="AdoMet_MTases"/>
    <property type="match status" value="1"/>
</dbReference>
<dbReference type="EMBL" id="BLXT01001714">
    <property type="protein sequence ID" value="GFN87534.1"/>
    <property type="molecule type" value="Genomic_DNA"/>
</dbReference>
<keyword evidence="2" id="KW-0808">Transferase</keyword>
<protein>
    <submittedName>
        <fullName evidence="5">Alkylated DNA repair protein alkb homolog 8</fullName>
    </submittedName>
</protein>
<evidence type="ECO:0000256" key="2">
    <source>
        <dbReference type="ARBA" id="ARBA00022679"/>
    </source>
</evidence>
<dbReference type="GO" id="GO:0000049">
    <property type="term" value="F:tRNA binding"/>
    <property type="evidence" value="ECO:0007669"/>
    <property type="project" value="TreeGrafter"/>
</dbReference>
<proteinExistence type="predicted"/>
<name>A0AAV3YYM3_9GAST</name>
<feature type="region of interest" description="Disordered" evidence="3">
    <location>
        <begin position="1886"/>
        <end position="1914"/>
    </location>
</feature>
<evidence type="ECO:0000259" key="4">
    <source>
        <dbReference type="Pfam" id="PF08241"/>
    </source>
</evidence>
<feature type="compositionally biased region" description="Basic and acidic residues" evidence="3">
    <location>
        <begin position="1894"/>
        <end position="1911"/>
    </location>
</feature>
<feature type="compositionally biased region" description="Basic and acidic residues" evidence="3">
    <location>
        <begin position="1508"/>
        <end position="1521"/>
    </location>
</feature>
<evidence type="ECO:0000313" key="5">
    <source>
        <dbReference type="EMBL" id="GFN87534.1"/>
    </source>
</evidence>
<keyword evidence="1" id="KW-0489">Methyltransferase</keyword>
<dbReference type="GO" id="GO:0002098">
    <property type="term" value="P:tRNA wobble uridine modification"/>
    <property type="evidence" value="ECO:0007669"/>
    <property type="project" value="TreeGrafter"/>
</dbReference>
<feature type="domain" description="Methyltransferase type 11" evidence="4">
    <location>
        <begin position="578"/>
        <end position="666"/>
    </location>
</feature>
<feature type="region of interest" description="Disordered" evidence="3">
    <location>
        <begin position="1743"/>
        <end position="1762"/>
    </location>
</feature>
<dbReference type="InterPro" id="IPR013216">
    <property type="entry name" value="Methyltransf_11"/>
</dbReference>
<dbReference type="GO" id="GO:0005737">
    <property type="term" value="C:cytoplasm"/>
    <property type="evidence" value="ECO:0007669"/>
    <property type="project" value="TreeGrafter"/>
</dbReference>
<feature type="compositionally biased region" description="Low complexity" evidence="3">
    <location>
        <begin position="164"/>
        <end position="177"/>
    </location>
</feature>
<feature type="compositionally biased region" description="Basic residues" evidence="3">
    <location>
        <begin position="1823"/>
        <end position="1833"/>
    </location>
</feature>
<dbReference type="InterPro" id="IPR029063">
    <property type="entry name" value="SAM-dependent_MTases_sf"/>
</dbReference>
<dbReference type="GO" id="GO:0030488">
    <property type="term" value="P:tRNA methylation"/>
    <property type="evidence" value="ECO:0007669"/>
    <property type="project" value="TreeGrafter"/>
</dbReference>
<feature type="compositionally biased region" description="Low complexity" evidence="3">
    <location>
        <begin position="1612"/>
        <end position="1629"/>
    </location>
</feature>
<dbReference type="InterPro" id="IPR051422">
    <property type="entry name" value="AlkB_tRNA_MeTrf/Diox"/>
</dbReference>
<evidence type="ECO:0000313" key="6">
    <source>
        <dbReference type="Proteomes" id="UP000735302"/>
    </source>
</evidence>
<keyword evidence="6" id="KW-1185">Reference proteome</keyword>
<sequence length="2276" mass="255362">MKALTDAMVDSCKQSSQLIRDNIKSICDVESENKECSRVSDKQQKTLNIDMTAYDFADSHFISSSKDQKSLLTYRLTEADQECKAHGAYRSLSLARENLGLLNLQKQSFSDHLPLTPAIDDNVPFSKFSRISQLSSSTGNISKDSSLAFVSFPQHALERDTRPRSSSVSSIEPSSFSRESKILKENPAPAVESCSLPALGKLSHVNPHHHRLLCRRPAQRISPLARTHIDSPMNRSVKNVSKLNFLESQESNGEKSIGLYISSDNVERINSNEGAKTHRNRNTYLPECCIIRKERLNHDFGNESKSASFQYSPTPLDSEGCIATAPIQKHSKQIVEGGYGRNKETTRETFHNFVPITSNLKALNEARICGDAEDTRLYSRHLSPILLGRNKILCCASKEERCLKKLSTKPALSYSFFSPMEPLEYVGKSQSDNQNNIGLERSSSLSSLEFSKKISISQAMNTERLFLDSETQIFEKSQSLNTPFCADRTAGRIERKFPACDDLEMKTHASLSVSVQQFDLTAASPCVRSDRHVDFLEQDHVHQVYRMIAPQCDHVKHKAWPRVTRFLKDLEPGSLVADIGCGSGRYLNVNSQIVKFGSDICGPFLDKARSQGFEVAAANNFALPFRDSCFDAVISIGVIHHFASMERRVKALNELARILSSGGKLMVYVWAFEQTHRKFDCQDVLIPWARPEGKGLTRRNTVCCLADQDSSGETYAVQISDENMVHDTRFQSLSGKETENILSEKSKSERWSNALRRRSRSVGDNPRTAKESHYWMPVLNQRNAKQFGVFDKRSTNAPLKRQKSLSQACLQHNSNTSEISCVENEKSQLNSFENVSLSKLPGQLVSECRRLGRFLRNLSSKSWSSSNDEPVDSVDDVVSSISSGLQVFSVDEDGQDKKSSDLRKDNTNCLGGNTFEIDSLFPDTNKDCLNLTPENNEIEVGNDMTYTWASVKCIPDMSVHGDELDTFIKSGRKSVQMDIALGYLKDVELEMKRMDVKIRAFDSKINKSGTEENKECRQYQEILSLKVPNITTGKSFTQAYFDDTKEFCRGKQMVQKLTITSSLEDICEIQNGALSDGYATDAECSPYSLRTPLGQSLLLRHHDHYPCCTNKLAPMHVAKTSFQSLSYQQEPHRQATFTGPTSMCTNCLVTYQVPFVCTTSLSANFETCDIHQNCSSEDPDDDESPGANEGKSDFKTKTYLQVVAPVLISSSADESDGMSPGNVSPCSWYTGGGITSGESDGPIPDSSKFIALDKVCSAQGQIDGHSEIEKWVYSQRARCFDPSSEGVAADTPRLHSRSFRNPSVCSNKSSVSTNCSEEKDALPHILVQTLRECDVKTHYKSDPNLPDGCKLPLFLGSVDHENCRGRAYSDVSSMDNQRACRYSDSVFSDTLRTPSIATPGLRTPSSGGGLTDYNTSTEVLFAPSDLADNNECFFDADCVFTPDAEQDKKSIALSCNHHAGNNNRYSGPVFVNMTNEKSVQTDTETKRQLSRKYSLPDKGNQRLSSSDSESHKSCDSDDKMPEGEKFSTFSCEQHFQNDPDFNPMKKMFHRITGIFSKSNREESCILLSDTENSRLRKGRQIASCVKVSATKQKKPTFSVEEEYIDENRSSDETTTSLTLSCTSQQNTSTDYDQSSEKEEFLVNIENNESQNMQMNFVTKENRIKPITISTDLSKDTYNPNTITGGPTECLNNDSWIFKHIFSHVPDPNRKRDTKTKIKKSFLQTLTQRLSQLFNSDQNHDKDYFISFNPEDSDDDATSTPLPRPELNLGTACNNINVTINHSKSLKGAQRPQTLDFSRKRPKVRSQRQTSFEKRNRNLDGPKKFPKMSRKVQKPHPECRLSVIAAIDLLSEGISEENFVNKLDDSAKLIFAEMRRLNFAVREFPRSSLDSPTKNGEESVTTKETNFDEDGKGTLTSANDITEARENTSARKRIKQIHTVDMENQDKTPTALNTCCRQQKSCGLRRRHSDSMTKAQRGRKDRSMIHLMPPNWTFGYVASQNDNKADSICKISRQVSPSEVEEHSEDIKLKCIDECDQTNEALFVSTNNANHEDLDALILEVIKNPVCDNSVCESRAISRETMISHKATTDEQKTSDSTNSHMCKIKNASYNLSNPVSQSCQKHPGRAPIYTTFEKKNPYNMDQIIRDERTSKAIMKTSSKSSQTHNSCSKYNLSKLDIPYLHDQWKTNFKESNTDANPKQTQTCKENLSGHLGLSATTLNRQSHSKDTTSSNTSLSRYYHVFKQGELDGLITYFVPSLAIVDTFYDHSNWCIVAQKK</sequence>
<feature type="region of interest" description="Disordered" evidence="3">
    <location>
        <begin position="1782"/>
        <end position="1833"/>
    </location>
</feature>
<dbReference type="SUPFAM" id="SSF53335">
    <property type="entry name" value="S-adenosyl-L-methionine-dependent methyltransferases"/>
    <property type="match status" value="1"/>
</dbReference>
<reference evidence="5 6" key="1">
    <citation type="journal article" date="2021" name="Elife">
        <title>Chloroplast acquisition without the gene transfer in kleptoplastic sea slugs, Plakobranchus ocellatus.</title>
        <authorList>
            <person name="Maeda T."/>
            <person name="Takahashi S."/>
            <person name="Yoshida T."/>
            <person name="Shimamura S."/>
            <person name="Takaki Y."/>
            <person name="Nagai Y."/>
            <person name="Toyoda A."/>
            <person name="Suzuki Y."/>
            <person name="Arimoto A."/>
            <person name="Ishii H."/>
            <person name="Satoh N."/>
            <person name="Nishiyama T."/>
            <person name="Hasebe M."/>
            <person name="Maruyama T."/>
            <person name="Minagawa J."/>
            <person name="Obokata J."/>
            <person name="Shigenobu S."/>
        </authorList>
    </citation>
    <scope>NUCLEOTIDE SEQUENCE [LARGE SCALE GENOMIC DNA]</scope>
</reference>
<dbReference type="GO" id="GO:0008757">
    <property type="term" value="F:S-adenosylmethionine-dependent methyltransferase activity"/>
    <property type="evidence" value="ECO:0007669"/>
    <property type="project" value="InterPro"/>
</dbReference>
<dbReference type="FunFam" id="3.40.50.150:FF:000195">
    <property type="entry name" value="Methyltransferase domain containing protein"/>
    <property type="match status" value="1"/>
</dbReference>
<organism evidence="5 6">
    <name type="scientific">Plakobranchus ocellatus</name>
    <dbReference type="NCBI Taxonomy" id="259542"/>
    <lineage>
        <taxon>Eukaryota</taxon>
        <taxon>Metazoa</taxon>
        <taxon>Spiralia</taxon>
        <taxon>Lophotrochozoa</taxon>
        <taxon>Mollusca</taxon>
        <taxon>Gastropoda</taxon>
        <taxon>Heterobranchia</taxon>
        <taxon>Euthyneura</taxon>
        <taxon>Panpulmonata</taxon>
        <taxon>Sacoglossa</taxon>
        <taxon>Placobranchoidea</taxon>
        <taxon>Plakobranchidae</taxon>
        <taxon>Plakobranchus</taxon>
    </lineage>
</organism>
<comment type="caution">
    <text evidence="5">The sequence shown here is derived from an EMBL/GenBank/DDBJ whole genome shotgun (WGS) entry which is preliminary data.</text>
</comment>
<feature type="region of interest" description="Disordered" evidence="3">
    <location>
        <begin position="1477"/>
        <end position="1521"/>
    </location>
</feature>
<gene>
    <name evidence="5" type="ORF">PoB_001404000</name>
</gene>
<dbReference type="PANTHER" id="PTHR13069:SF37">
    <property type="entry name" value="FIRE DANCER"/>
    <property type="match status" value="1"/>
</dbReference>
<feature type="compositionally biased region" description="Basic and acidic residues" evidence="3">
    <location>
        <begin position="1810"/>
        <end position="1822"/>
    </location>
</feature>
<feature type="region of interest" description="Disordered" evidence="3">
    <location>
        <begin position="160"/>
        <end position="182"/>
    </location>
</feature>
<feature type="region of interest" description="Disordered" evidence="3">
    <location>
        <begin position="1600"/>
        <end position="1637"/>
    </location>
</feature>
<dbReference type="Gene3D" id="3.40.50.150">
    <property type="entry name" value="Vaccinia Virus protein VP39"/>
    <property type="match status" value="2"/>
</dbReference>
<evidence type="ECO:0000256" key="1">
    <source>
        <dbReference type="ARBA" id="ARBA00022603"/>
    </source>
</evidence>
<dbReference type="PANTHER" id="PTHR13069">
    <property type="entry name" value="ALKYLATED DNA REPAIR PROTEIN ALKB HOMOLOG 8"/>
    <property type="match status" value="1"/>
</dbReference>
<dbReference type="Pfam" id="PF08241">
    <property type="entry name" value="Methyltransf_11"/>
    <property type="match status" value="1"/>
</dbReference>
<dbReference type="GO" id="GO:0106335">
    <property type="term" value="F:tRNA (5-carboxymethyluridine(34)-5-O)-methyltransferase activity"/>
    <property type="evidence" value="ECO:0007669"/>
    <property type="project" value="TreeGrafter"/>
</dbReference>
<evidence type="ECO:0000256" key="3">
    <source>
        <dbReference type="SAM" id="MobiDB-lite"/>
    </source>
</evidence>
<dbReference type="Proteomes" id="UP000735302">
    <property type="component" value="Unassembled WGS sequence"/>
</dbReference>